<dbReference type="Proteomes" id="UP000831701">
    <property type="component" value="Chromosome 23"/>
</dbReference>
<evidence type="ECO:0000313" key="1">
    <source>
        <dbReference type="EMBL" id="KAI3352555.1"/>
    </source>
</evidence>
<reference evidence="1" key="1">
    <citation type="submission" date="2022-04" db="EMBL/GenBank/DDBJ databases">
        <title>Jade perch genome.</title>
        <authorList>
            <person name="Chao B."/>
        </authorList>
    </citation>
    <scope>NUCLEOTIDE SEQUENCE</scope>
    <source>
        <strain evidence="1">CB-2022</strain>
    </source>
</reference>
<accession>A0ACB8VAL4</accession>
<sequence length="2098" mass="235225">MCSNWTKTANKLAGERKGTNKYYPPDFDPAKHGSLNGYHKTHALRERARKLSQGILIIRFEMPYNIWCDGCKNHIGMGVRYNAEKKKVGNYYTTPIYRFRMKCHLCVNYIEMQTDPATCDYVIVSGASRKEERWDMAENEQILTTERTEKEKLETDAMFKLDHGGKDKEKLKKALPSLSEIQDYQSGWKDDFQLNSTLRRKFRTEKKVLAEQEEKDNMVRMRTNLSIPLLPEKEEDKKLAALLTFQSPDSYDDKQHSKRKEIASRSWFSSTSASPGSAAGSLLHKLGLQGKEAAVAKALGSPHSTLIRKRTAGQGVKSEPCATVTHEKSQPEINACDGETSEVTKKEEAPRTAPTQVGLEEMETNSSLETNVKTTEATDEGQTKEQDRGLGTFTSLVADYKNQAQRNSLVLQRVVVVSVIEQQLRFTLLAPDLLRADSQENIYLQADGVSSPVTVTISIMSFNKIFMLLQDSVTLNATNNFHTLKSIQLSSDGLDRNENKNKFVYLRVTFEGFYTEERVMMVSFHTGYIFIQTDKPIYNPGDTVRYRAFVSSLSFKSMDKTISVDIKNPDGVVVKHASMVRVVAGIYEDTLPLSDIANEGTWTVDAKFDDKEQNTFTSRFEVKKYVLPAFNVTLTLSKSFLSLDDSELVVEISANYLYGEPVQGTAYVVFGVKINNEMRRLPSVKQVSNLEKGTVSLSMEELRRAYPNIRSLVGNSIYVKASVLTKTGSDLVEAEKTGIKIVESPYVLSFKDMPKYFKPGLPFDFRIQVSHHDGPPPRSVPVKLNLVDAPVVVTSGTASATINMPSDIRPQLITAETMQAGLRPEQQAKKQVTVHPYVTFNQDQRNYLYISVGTKAVSLGDRLNLKLSISTAEKTHRDFVKHITYLVLNKGKIITAKRIDVSDQVVITVGLTVTLEMMPSFRFVAFYTIPWTGREEVVPDSIWVDVVDSCPGALTVGPVDGIPRDFTPGKTFNFKVRGDPGAKVSLVAVDNAVYLLNKDRLTQGKIWDVVEHGDIGCTRGGGRDAMAVFSDAGLLYSSSTGWKTQTRQVLKCPGSARRRRSAELLQRKAQLESHYKEQLQRRCCKDGLRDIPMQYSCTRRSLYITEGWECMRAFRFCCSSYRNEEFNTQIPTTPPPMTTAPPTTSPPPMPTSSDYLILSTDELQIPFIRVYARERGFLALPGRIGSSFITTHSREEEYGGVMSAVELEGDEEEDEEEYLDETQVYLRSKFYESWLWMGVDLPSEADSDGLASRNVVQALPDSITQWGVLAISASPHTGFCVAEPYNFRGWKSFFVDLKLPYSVARNEQIEIKAVVYNYGHDDLRVRVVLMKTEGMCSIAFKDRHTQEIMLPAGSSFVVPYTIVPLVVGKLPLEVMVVGSDSRGGDRTQKVLRVVVSRSRWFSCCGVCTGTQTVRVGKIELDSVVPNSVPETLINVRGNVLADSIDNSISEDSLGSLIRMPGGCVEQNLATITLPLIATLYLERTQNWESVGVERKDEALQYIVRGYENQLAYRKSDGSYPPYRKEGASTWITAYVVKVFSMAYSIISISKQQVCDPLLYLVKNKHRLPRGNFVEDNPVYSTTMTGGVHGDDPETTLTAFVLIALAEAKQAGISCSDSAVIVEEVITATAEYLKRALEKTGRRPYTVAISSYALALLGDVQSFNPTESLLKAATPDGSHWPDSHNTLFTLEATGYALLALVKLKRMEEAAAPFKWLNSKRRRGGGFGSTQSTMVVLQALSEYLINKPPPADLSLDVDIRIRGRKEVRYHFNPNTAYAARSSKLPADLDLEVEARGNGQGILEVVTYYNQLHEVDEKMPCKHFELSVSIEESSEKPPAEVEKSYQITITVRALGPRDVRMVVLDISLPTGFTPENADLEMLSNSVDRYINNFQTVDNLSDRGSLIIHLFKVSHKEPEVLIFRLQQSFKVGLLQPSPVTVYEYYNPDHRCSRTYTPREDKEELSRICRDNICRCTQGDCCISKIDNENFGIKERETFACKSLHHGVESGVEKGQRRFFMSHGGCRDGLNLKQGSQYLIMGPKEDLWNIDSDTNRYIYMLGKDSWVERWPLSAECSSNPSLRAKCQSLEDAANELSVNGCRL</sequence>
<keyword evidence="2" id="KW-1185">Reference proteome</keyword>
<protein>
    <submittedName>
        <fullName evidence="1">Uncharacterized protein</fullName>
    </submittedName>
</protein>
<proteinExistence type="predicted"/>
<evidence type="ECO:0000313" key="2">
    <source>
        <dbReference type="Proteomes" id="UP000831701"/>
    </source>
</evidence>
<name>A0ACB8VAL4_9TELE</name>
<dbReference type="EMBL" id="CM041553">
    <property type="protein sequence ID" value="KAI3352555.1"/>
    <property type="molecule type" value="Genomic_DNA"/>
</dbReference>
<comment type="caution">
    <text evidence="1">The sequence shown here is derived from an EMBL/GenBank/DDBJ whole genome shotgun (WGS) entry which is preliminary data.</text>
</comment>
<gene>
    <name evidence="1" type="ORF">L3Q82_005500</name>
</gene>
<organism evidence="1 2">
    <name type="scientific">Scortum barcoo</name>
    <name type="common">barcoo grunter</name>
    <dbReference type="NCBI Taxonomy" id="214431"/>
    <lineage>
        <taxon>Eukaryota</taxon>
        <taxon>Metazoa</taxon>
        <taxon>Chordata</taxon>
        <taxon>Craniata</taxon>
        <taxon>Vertebrata</taxon>
        <taxon>Euteleostomi</taxon>
        <taxon>Actinopterygii</taxon>
        <taxon>Neopterygii</taxon>
        <taxon>Teleostei</taxon>
        <taxon>Neoteleostei</taxon>
        <taxon>Acanthomorphata</taxon>
        <taxon>Eupercaria</taxon>
        <taxon>Centrarchiformes</taxon>
        <taxon>Terapontoidei</taxon>
        <taxon>Terapontidae</taxon>
        <taxon>Scortum</taxon>
    </lineage>
</organism>